<proteinExistence type="predicted"/>
<reference evidence="1 2" key="1">
    <citation type="submission" date="2014-12" db="EMBL/GenBank/DDBJ databases">
        <title>Genome assembly of Enhygromyxa salina DSM 15201.</title>
        <authorList>
            <person name="Sharma G."/>
            <person name="Subramanian S."/>
        </authorList>
    </citation>
    <scope>NUCLEOTIDE SEQUENCE [LARGE SCALE GENOMIC DNA]</scope>
    <source>
        <strain evidence="1 2">DSM 15201</strain>
    </source>
</reference>
<dbReference type="Proteomes" id="UP000031599">
    <property type="component" value="Unassembled WGS sequence"/>
</dbReference>
<evidence type="ECO:0000313" key="1">
    <source>
        <dbReference type="EMBL" id="KIG17539.1"/>
    </source>
</evidence>
<name>A0A0C1ZJ48_9BACT</name>
<evidence type="ECO:0000313" key="2">
    <source>
        <dbReference type="Proteomes" id="UP000031599"/>
    </source>
</evidence>
<comment type="caution">
    <text evidence="1">The sequence shown here is derived from an EMBL/GenBank/DDBJ whole genome shotgun (WGS) entry which is preliminary data.</text>
</comment>
<dbReference type="EMBL" id="JMCC02000023">
    <property type="protein sequence ID" value="KIG17539.1"/>
    <property type="molecule type" value="Genomic_DNA"/>
</dbReference>
<gene>
    <name evidence="1" type="ORF">DB30_03240</name>
</gene>
<accession>A0A0C1ZJ48</accession>
<organism evidence="1 2">
    <name type="scientific">Enhygromyxa salina</name>
    <dbReference type="NCBI Taxonomy" id="215803"/>
    <lineage>
        <taxon>Bacteria</taxon>
        <taxon>Pseudomonadati</taxon>
        <taxon>Myxococcota</taxon>
        <taxon>Polyangia</taxon>
        <taxon>Nannocystales</taxon>
        <taxon>Nannocystaceae</taxon>
        <taxon>Enhygromyxa</taxon>
    </lineage>
</organism>
<dbReference type="AlphaFoldDB" id="A0A0C1ZJ48"/>
<sequence>MTTTTFLAGRVPKARRRSAISDGMSESPATADRPMSNTILLGLWWGYYWGE</sequence>
<protein>
    <submittedName>
        <fullName evidence="1">Uncharacterized protein</fullName>
    </submittedName>
</protein>